<dbReference type="AlphaFoldDB" id="A0A2J7QNW9"/>
<dbReference type="GO" id="GO:0019693">
    <property type="term" value="P:ribose phosphate metabolic process"/>
    <property type="evidence" value="ECO:0007669"/>
    <property type="project" value="TreeGrafter"/>
</dbReference>
<dbReference type="Pfam" id="PF00293">
    <property type="entry name" value="NUDIX"/>
    <property type="match status" value="1"/>
</dbReference>
<evidence type="ECO:0000259" key="2">
    <source>
        <dbReference type="PROSITE" id="PS51462"/>
    </source>
</evidence>
<dbReference type="Gene3D" id="3.90.79.10">
    <property type="entry name" value="Nucleoside Triphosphate Pyrophosphohydrolase"/>
    <property type="match status" value="1"/>
</dbReference>
<keyword evidence="1" id="KW-0378">Hydrolase</keyword>
<evidence type="ECO:0000313" key="4">
    <source>
        <dbReference type="Proteomes" id="UP000235965"/>
    </source>
</evidence>
<dbReference type="GO" id="GO:0005634">
    <property type="term" value="C:nucleus"/>
    <property type="evidence" value="ECO:0007669"/>
    <property type="project" value="TreeGrafter"/>
</dbReference>
<dbReference type="Proteomes" id="UP000235965">
    <property type="component" value="Unassembled WGS sequence"/>
</dbReference>
<dbReference type="STRING" id="105785.A0A2J7QNW9"/>
<dbReference type="InterPro" id="IPR015797">
    <property type="entry name" value="NUDIX_hydrolase-like_dom_sf"/>
</dbReference>
<dbReference type="OrthoDB" id="10249920at2759"/>
<evidence type="ECO:0000256" key="1">
    <source>
        <dbReference type="ARBA" id="ARBA00022801"/>
    </source>
</evidence>
<sequence length="209" mass="23441">MNSVNNMNNEQLTNCRFLREEHISNGDWLSLARITYLDQRAIPRIWEGETGLTRNADTKTDAVGVIAFYKRLLHYDCIVLVKQYRPALKAYTIEMPAGPVEENESPDVAAMRELNEATGFVGTIKKIGPVLAMDPGVSSCSMRLVTVEVNGDEPKNLHLKSSVNERFKEPLLIPVSELLEKLRGMYLSGILLIPQNLERSNSALDNIIL</sequence>
<dbReference type="PANTHER" id="PTHR11839">
    <property type="entry name" value="UDP/ADP-SUGAR PYROPHOSPHATASE"/>
    <property type="match status" value="1"/>
</dbReference>
<dbReference type="GO" id="GO:0006753">
    <property type="term" value="P:nucleoside phosphate metabolic process"/>
    <property type="evidence" value="ECO:0007669"/>
    <property type="project" value="TreeGrafter"/>
</dbReference>
<evidence type="ECO:0000313" key="3">
    <source>
        <dbReference type="EMBL" id="PNF30285.1"/>
    </source>
</evidence>
<feature type="domain" description="Nudix hydrolase" evidence="2">
    <location>
        <begin position="58"/>
        <end position="199"/>
    </location>
</feature>
<dbReference type="GO" id="GO:0047631">
    <property type="term" value="F:ADP-ribose diphosphatase activity"/>
    <property type="evidence" value="ECO:0007669"/>
    <property type="project" value="TreeGrafter"/>
</dbReference>
<dbReference type="EMBL" id="NEVH01012102">
    <property type="protein sequence ID" value="PNF30285.1"/>
    <property type="molecule type" value="Genomic_DNA"/>
</dbReference>
<dbReference type="PROSITE" id="PS51462">
    <property type="entry name" value="NUDIX"/>
    <property type="match status" value="1"/>
</dbReference>
<protein>
    <recommendedName>
        <fullName evidence="2">Nudix hydrolase domain-containing protein</fullName>
    </recommendedName>
</protein>
<dbReference type="InParanoid" id="A0A2J7QNW9"/>
<proteinExistence type="predicted"/>
<reference evidence="3 4" key="1">
    <citation type="submission" date="2017-12" db="EMBL/GenBank/DDBJ databases">
        <title>Hemimetabolous genomes reveal molecular basis of termite eusociality.</title>
        <authorList>
            <person name="Harrison M.C."/>
            <person name="Jongepier E."/>
            <person name="Robertson H.M."/>
            <person name="Arning N."/>
            <person name="Bitard-Feildel T."/>
            <person name="Chao H."/>
            <person name="Childers C.P."/>
            <person name="Dinh H."/>
            <person name="Doddapaneni H."/>
            <person name="Dugan S."/>
            <person name="Gowin J."/>
            <person name="Greiner C."/>
            <person name="Han Y."/>
            <person name="Hu H."/>
            <person name="Hughes D.S.T."/>
            <person name="Huylmans A.-K."/>
            <person name="Kemena C."/>
            <person name="Kremer L.P.M."/>
            <person name="Lee S.L."/>
            <person name="Lopez-Ezquerra A."/>
            <person name="Mallet L."/>
            <person name="Monroy-Kuhn J.M."/>
            <person name="Moser A."/>
            <person name="Murali S.C."/>
            <person name="Muzny D.M."/>
            <person name="Otani S."/>
            <person name="Piulachs M.-D."/>
            <person name="Poelchau M."/>
            <person name="Qu J."/>
            <person name="Schaub F."/>
            <person name="Wada-Katsumata A."/>
            <person name="Worley K.C."/>
            <person name="Xie Q."/>
            <person name="Ylla G."/>
            <person name="Poulsen M."/>
            <person name="Gibbs R.A."/>
            <person name="Schal C."/>
            <person name="Richards S."/>
            <person name="Belles X."/>
            <person name="Korb J."/>
            <person name="Bornberg-Bauer E."/>
        </authorList>
    </citation>
    <scope>NUCLEOTIDE SEQUENCE [LARGE SCALE GENOMIC DNA]</scope>
    <source>
        <tissue evidence="3">Whole body</tissue>
    </source>
</reference>
<comment type="caution">
    <text evidence="3">The sequence shown here is derived from an EMBL/GenBank/DDBJ whole genome shotgun (WGS) entry which is preliminary data.</text>
</comment>
<dbReference type="PANTHER" id="PTHR11839:SF1">
    <property type="entry name" value="ADP-SUGAR PYROPHOSPHATASE"/>
    <property type="match status" value="1"/>
</dbReference>
<organism evidence="3 4">
    <name type="scientific">Cryptotermes secundus</name>
    <dbReference type="NCBI Taxonomy" id="105785"/>
    <lineage>
        <taxon>Eukaryota</taxon>
        <taxon>Metazoa</taxon>
        <taxon>Ecdysozoa</taxon>
        <taxon>Arthropoda</taxon>
        <taxon>Hexapoda</taxon>
        <taxon>Insecta</taxon>
        <taxon>Pterygota</taxon>
        <taxon>Neoptera</taxon>
        <taxon>Polyneoptera</taxon>
        <taxon>Dictyoptera</taxon>
        <taxon>Blattodea</taxon>
        <taxon>Blattoidea</taxon>
        <taxon>Termitoidae</taxon>
        <taxon>Kalotermitidae</taxon>
        <taxon>Cryptotermitinae</taxon>
        <taxon>Cryptotermes</taxon>
    </lineage>
</organism>
<dbReference type="InterPro" id="IPR000086">
    <property type="entry name" value="NUDIX_hydrolase_dom"/>
</dbReference>
<dbReference type="SUPFAM" id="SSF55811">
    <property type="entry name" value="Nudix"/>
    <property type="match status" value="1"/>
</dbReference>
<accession>A0A2J7QNW9</accession>
<gene>
    <name evidence="3" type="ORF">B7P43_G15335</name>
</gene>
<name>A0A2J7QNW9_9NEOP</name>
<keyword evidence="4" id="KW-1185">Reference proteome</keyword>
<dbReference type="CDD" id="cd18888">
    <property type="entry name" value="NUDIX_ADPRase_Nudt5"/>
    <property type="match status" value="1"/>
</dbReference>